<reference evidence="2 3" key="1">
    <citation type="submission" date="2018-06" db="EMBL/GenBank/DDBJ databases">
        <authorList>
            <consortium name="Pathogen Informatics"/>
            <person name="Doyle S."/>
        </authorList>
    </citation>
    <scope>NUCLEOTIDE SEQUENCE [LARGE SCALE GENOMIC DNA]</scope>
    <source>
        <strain evidence="2 3">NCTC12278</strain>
    </source>
</reference>
<sequence length="151" mass="16846">MSKLLKTAIIGAAAGAAAAYFLSTEKGKEVVQKTKDLYDDYKENPEEYHQYASDKANAYKDLAVQTFNDYKERFDSGELTKDDIVTAVKEKTDQAADYASSKLSEFKQGFEQGTLQSNANKSASFFPSESSAQVDDIVIDYQQDFLTEDEK</sequence>
<dbReference type="STRING" id="1123303.GCA_000372425_00872"/>
<name>A0A2X3W8X4_9STRE</name>
<gene>
    <name evidence="2" type="ORF">NCTC12278_01354</name>
</gene>
<dbReference type="Pfam" id="PF12732">
    <property type="entry name" value="YtxH"/>
    <property type="match status" value="1"/>
</dbReference>
<evidence type="ECO:0000313" key="2">
    <source>
        <dbReference type="EMBL" id="SQF40776.1"/>
    </source>
</evidence>
<dbReference type="RefSeq" id="WP_018030201.1">
    <property type="nucleotide sequence ID" value="NZ_CAMCCF010000002.1"/>
</dbReference>
<evidence type="ECO:0000256" key="1">
    <source>
        <dbReference type="SAM" id="SignalP"/>
    </source>
</evidence>
<protein>
    <submittedName>
        <fullName evidence="2">Gas vesicle protein</fullName>
    </submittedName>
</protein>
<dbReference type="EMBL" id="LS483343">
    <property type="protein sequence ID" value="SQF40776.1"/>
    <property type="molecule type" value="Genomic_DNA"/>
</dbReference>
<keyword evidence="1" id="KW-0732">Signal</keyword>
<dbReference type="AlphaFoldDB" id="A0A2X3W8X4"/>
<accession>A0A2X3W8X4</accession>
<evidence type="ECO:0000313" key="3">
    <source>
        <dbReference type="Proteomes" id="UP000249495"/>
    </source>
</evidence>
<dbReference type="InterPro" id="IPR024623">
    <property type="entry name" value="YtxH"/>
</dbReference>
<feature type="signal peptide" evidence="1">
    <location>
        <begin position="1"/>
        <end position="19"/>
    </location>
</feature>
<proteinExistence type="predicted"/>
<keyword evidence="3" id="KW-1185">Reference proteome</keyword>
<feature type="chain" id="PRO_5039282014" evidence="1">
    <location>
        <begin position="20"/>
        <end position="151"/>
    </location>
</feature>
<dbReference type="OrthoDB" id="2237144at2"/>
<dbReference type="Proteomes" id="UP000249495">
    <property type="component" value="Chromosome 1"/>
</dbReference>
<organism evidence="2 3">
    <name type="scientific">Streptococcus ferus</name>
    <dbReference type="NCBI Taxonomy" id="1345"/>
    <lineage>
        <taxon>Bacteria</taxon>
        <taxon>Bacillati</taxon>
        <taxon>Bacillota</taxon>
        <taxon>Bacilli</taxon>
        <taxon>Lactobacillales</taxon>
        <taxon>Streptococcaceae</taxon>
        <taxon>Streptococcus</taxon>
    </lineage>
</organism>
<dbReference type="KEGG" id="sfer:NCTC12278_01354"/>